<evidence type="ECO:0000313" key="7">
    <source>
        <dbReference type="EMBL" id="GAG13178.1"/>
    </source>
</evidence>
<dbReference type="GO" id="GO:0051301">
    <property type="term" value="P:cell division"/>
    <property type="evidence" value="ECO:0007669"/>
    <property type="project" value="InterPro"/>
</dbReference>
<protein>
    <recommendedName>
        <fullName evidence="8">Rod shape-determining protein RodA</fullName>
    </recommendedName>
</protein>
<organism evidence="7">
    <name type="scientific">marine sediment metagenome</name>
    <dbReference type="NCBI Taxonomy" id="412755"/>
    <lineage>
        <taxon>unclassified sequences</taxon>
        <taxon>metagenomes</taxon>
        <taxon>ecological metagenomes</taxon>
    </lineage>
</organism>
<reference evidence="7" key="1">
    <citation type="journal article" date="2014" name="Front. Microbiol.">
        <title>High frequency of phylogenetically diverse reductive dehalogenase-homologous genes in deep subseafloor sedimentary metagenomes.</title>
        <authorList>
            <person name="Kawai M."/>
            <person name="Futagami T."/>
            <person name="Toyoda A."/>
            <person name="Takaki Y."/>
            <person name="Nishi S."/>
            <person name="Hori S."/>
            <person name="Arai W."/>
            <person name="Tsubouchi T."/>
            <person name="Morono Y."/>
            <person name="Uchiyama I."/>
            <person name="Ito T."/>
            <person name="Fujiyama A."/>
            <person name="Inagaki F."/>
            <person name="Takami H."/>
        </authorList>
    </citation>
    <scope>NUCLEOTIDE SEQUENCE</scope>
    <source>
        <strain evidence="7">Expedition CK06-06</strain>
    </source>
</reference>
<sequence length="126" mass="13839">MSFLNPSWDPTGAGWHILQSKISIGSGGLFGKGYLNGIIKNLGFLPQTRTDFIFAVLGEEFGFLGTVVLLLLFAYFLTKVLLLAQNAREPFKKYLAYGIFFYFSSQITVNIGMTIGLLPVVGLPLP</sequence>
<evidence type="ECO:0000256" key="2">
    <source>
        <dbReference type="ARBA" id="ARBA00022692"/>
    </source>
</evidence>
<keyword evidence="2 6" id="KW-0812">Transmembrane</keyword>
<dbReference type="GO" id="GO:0032153">
    <property type="term" value="C:cell division site"/>
    <property type="evidence" value="ECO:0007669"/>
    <property type="project" value="TreeGrafter"/>
</dbReference>
<dbReference type="GO" id="GO:0008360">
    <property type="term" value="P:regulation of cell shape"/>
    <property type="evidence" value="ECO:0007669"/>
    <property type="project" value="UniProtKB-KW"/>
</dbReference>
<evidence type="ECO:0000256" key="4">
    <source>
        <dbReference type="ARBA" id="ARBA00022989"/>
    </source>
</evidence>
<comment type="subcellular location">
    <subcellularLocation>
        <location evidence="1">Membrane</location>
        <topology evidence="1">Multi-pass membrane protein</topology>
    </subcellularLocation>
</comment>
<evidence type="ECO:0008006" key="8">
    <source>
        <dbReference type="Google" id="ProtNLM"/>
    </source>
</evidence>
<gene>
    <name evidence="7" type="ORF">S01H1_37622</name>
</gene>
<dbReference type="GO" id="GO:0005886">
    <property type="term" value="C:plasma membrane"/>
    <property type="evidence" value="ECO:0007669"/>
    <property type="project" value="TreeGrafter"/>
</dbReference>
<dbReference type="EMBL" id="BARS01023634">
    <property type="protein sequence ID" value="GAG13178.1"/>
    <property type="molecule type" value="Genomic_DNA"/>
</dbReference>
<dbReference type="Pfam" id="PF01098">
    <property type="entry name" value="FTSW_RODA_SPOVE"/>
    <property type="match status" value="1"/>
</dbReference>
<dbReference type="PANTHER" id="PTHR30474">
    <property type="entry name" value="CELL CYCLE PROTEIN"/>
    <property type="match status" value="1"/>
</dbReference>
<accession>X0VL09</accession>
<feature type="transmembrane region" description="Helical" evidence="6">
    <location>
        <begin position="61"/>
        <end position="82"/>
    </location>
</feature>
<evidence type="ECO:0000256" key="3">
    <source>
        <dbReference type="ARBA" id="ARBA00022960"/>
    </source>
</evidence>
<name>X0VL09_9ZZZZ</name>
<keyword evidence="4 6" id="KW-1133">Transmembrane helix</keyword>
<feature type="transmembrane region" description="Helical" evidence="6">
    <location>
        <begin position="94"/>
        <end position="121"/>
    </location>
</feature>
<dbReference type="GO" id="GO:0015648">
    <property type="term" value="F:lipid-linked peptidoglycan transporter activity"/>
    <property type="evidence" value="ECO:0007669"/>
    <property type="project" value="TreeGrafter"/>
</dbReference>
<dbReference type="InterPro" id="IPR001182">
    <property type="entry name" value="FtsW/RodA"/>
</dbReference>
<keyword evidence="3" id="KW-0133">Cell shape</keyword>
<proteinExistence type="predicted"/>
<feature type="non-terminal residue" evidence="7">
    <location>
        <position position="126"/>
    </location>
</feature>
<evidence type="ECO:0000256" key="6">
    <source>
        <dbReference type="SAM" id="Phobius"/>
    </source>
</evidence>
<keyword evidence="5 6" id="KW-0472">Membrane</keyword>
<dbReference type="AlphaFoldDB" id="X0VL09"/>
<evidence type="ECO:0000256" key="1">
    <source>
        <dbReference type="ARBA" id="ARBA00004141"/>
    </source>
</evidence>
<evidence type="ECO:0000256" key="5">
    <source>
        <dbReference type="ARBA" id="ARBA00023136"/>
    </source>
</evidence>
<comment type="caution">
    <text evidence="7">The sequence shown here is derived from an EMBL/GenBank/DDBJ whole genome shotgun (WGS) entry which is preliminary data.</text>
</comment>